<reference evidence="1" key="1">
    <citation type="submission" date="2021-10" db="EMBL/GenBank/DDBJ databases">
        <title>Tropical sea cucumber genome reveals ecological adaptation and Cuvierian tubules defense mechanism.</title>
        <authorList>
            <person name="Chen T."/>
        </authorList>
    </citation>
    <scope>NUCLEOTIDE SEQUENCE</scope>
    <source>
        <strain evidence="1">Nanhai2018</strain>
        <tissue evidence="1">Muscle</tissue>
    </source>
</reference>
<dbReference type="InterPro" id="IPR004156">
    <property type="entry name" value="OATP"/>
</dbReference>
<proteinExistence type="predicted"/>
<accession>A0A9Q1BCQ7</accession>
<evidence type="ECO:0000313" key="2">
    <source>
        <dbReference type="Proteomes" id="UP001152320"/>
    </source>
</evidence>
<dbReference type="OrthoDB" id="5062115at2759"/>
<dbReference type="GO" id="GO:0015347">
    <property type="term" value="F:sodium-independent organic anion transmembrane transporter activity"/>
    <property type="evidence" value="ECO:0007669"/>
    <property type="project" value="TreeGrafter"/>
</dbReference>
<keyword evidence="2" id="KW-1185">Reference proteome</keyword>
<evidence type="ECO:0000313" key="1">
    <source>
        <dbReference type="EMBL" id="KAJ8020673.1"/>
    </source>
</evidence>
<organism evidence="1 2">
    <name type="scientific">Holothuria leucospilota</name>
    <name type="common">Black long sea cucumber</name>
    <name type="synonym">Mertensiothuria leucospilota</name>
    <dbReference type="NCBI Taxonomy" id="206669"/>
    <lineage>
        <taxon>Eukaryota</taxon>
        <taxon>Metazoa</taxon>
        <taxon>Echinodermata</taxon>
        <taxon>Eleutherozoa</taxon>
        <taxon>Echinozoa</taxon>
        <taxon>Holothuroidea</taxon>
        <taxon>Aspidochirotacea</taxon>
        <taxon>Aspidochirotida</taxon>
        <taxon>Holothuriidae</taxon>
        <taxon>Holothuria</taxon>
    </lineage>
</organism>
<sequence>MYDFSVLIVIVFVTYFGDERGPTNQCGLELVPLFFGAGSFLFTLPHFLTGYYTYGAAEEEVCNVSRSVPDQCKDDEGNLSQYYYCFLAAQFLHGIGASPLYTLGQTYIYDNTKPRDSPVFLGRSTKISQRRLTPRD</sequence>
<comment type="caution">
    <text evidence="1">The sequence shown here is derived from an EMBL/GenBank/DDBJ whole genome shotgun (WGS) entry which is preliminary data.</text>
</comment>
<gene>
    <name evidence="1" type="ORF">HOLleu_40325</name>
</gene>
<name>A0A9Q1BCQ7_HOLLE</name>
<protein>
    <submittedName>
        <fullName evidence="1">Solute carrier organic anion transporter family member 4A1</fullName>
    </submittedName>
</protein>
<dbReference type="PANTHER" id="PTHR11388:SF100">
    <property type="entry name" value="SOLUTE CARRIER ORGANIC ANION TRANSPORTER FAMILY MEMBER 4A1"/>
    <property type="match status" value="1"/>
</dbReference>
<dbReference type="Pfam" id="PF03137">
    <property type="entry name" value="OATP"/>
    <property type="match status" value="1"/>
</dbReference>
<dbReference type="Proteomes" id="UP001152320">
    <property type="component" value="Chromosome 22"/>
</dbReference>
<dbReference type="AlphaFoldDB" id="A0A9Q1BCQ7"/>
<dbReference type="GO" id="GO:0043252">
    <property type="term" value="P:sodium-independent organic anion transport"/>
    <property type="evidence" value="ECO:0007669"/>
    <property type="project" value="TreeGrafter"/>
</dbReference>
<dbReference type="GO" id="GO:0016323">
    <property type="term" value="C:basolateral plasma membrane"/>
    <property type="evidence" value="ECO:0007669"/>
    <property type="project" value="TreeGrafter"/>
</dbReference>
<dbReference type="PANTHER" id="PTHR11388">
    <property type="entry name" value="ORGANIC ANION TRANSPORTER"/>
    <property type="match status" value="1"/>
</dbReference>
<dbReference type="EMBL" id="JAIZAY010000022">
    <property type="protein sequence ID" value="KAJ8020673.1"/>
    <property type="molecule type" value="Genomic_DNA"/>
</dbReference>